<evidence type="ECO:0000259" key="12">
    <source>
        <dbReference type="PROSITE" id="PS50111"/>
    </source>
</evidence>
<dbReference type="PANTHER" id="PTHR32089:SF114">
    <property type="entry name" value="METHYL-ACCEPTING CHEMOTAXIS PROTEIN MCPB"/>
    <property type="match status" value="1"/>
</dbReference>
<evidence type="ECO:0000256" key="11">
    <source>
        <dbReference type="SAM" id="Phobius"/>
    </source>
</evidence>
<keyword evidence="4" id="KW-0145">Chemotaxis</keyword>
<feature type="domain" description="Methyl-accepting transducer" evidence="12">
    <location>
        <begin position="378"/>
        <end position="614"/>
    </location>
</feature>
<dbReference type="Pfam" id="PF02743">
    <property type="entry name" value="dCache_1"/>
    <property type="match status" value="1"/>
</dbReference>
<dbReference type="PROSITE" id="PS50885">
    <property type="entry name" value="HAMP"/>
    <property type="match status" value="1"/>
</dbReference>
<dbReference type="PANTHER" id="PTHR32089">
    <property type="entry name" value="METHYL-ACCEPTING CHEMOTAXIS PROTEIN MCPB"/>
    <property type="match status" value="1"/>
</dbReference>
<evidence type="ECO:0000256" key="10">
    <source>
        <dbReference type="PROSITE-ProRule" id="PRU00284"/>
    </source>
</evidence>
<dbReference type="GO" id="GO:0004888">
    <property type="term" value="F:transmembrane signaling receptor activity"/>
    <property type="evidence" value="ECO:0007669"/>
    <property type="project" value="InterPro"/>
</dbReference>
<dbReference type="CDD" id="cd12913">
    <property type="entry name" value="PDC1_MCP_like"/>
    <property type="match status" value="1"/>
</dbReference>
<dbReference type="PRINTS" id="PR00260">
    <property type="entry name" value="CHEMTRNSDUCR"/>
</dbReference>
<dbReference type="InterPro" id="IPR029151">
    <property type="entry name" value="Sensor-like_sf"/>
</dbReference>
<dbReference type="InterPro" id="IPR004089">
    <property type="entry name" value="MCPsignal_dom"/>
</dbReference>
<dbReference type="GO" id="GO:0007165">
    <property type="term" value="P:signal transduction"/>
    <property type="evidence" value="ECO:0007669"/>
    <property type="project" value="UniProtKB-KW"/>
</dbReference>
<dbReference type="CDD" id="cd12912">
    <property type="entry name" value="PDC2_MCP_like"/>
    <property type="match status" value="1"/>
</dbReference>
<keyword evidence="3" id="KW-0488">Methylation</keyword>
<name>A0A4Y6USY6_SACBS</name>
<dbReference type="Pfam" id="PF00672">
    <property type="entry name" value="HAMP"/>
    <property type="match status" value="1"/>
</dbReference>
<evidence type="ECO:0000256" key="3">
    <source>
        <dbReference type="ARBA" id="ARBA00022481"/>
    </source>
</evidence>
<dbReference type="Pfam" id="PF00015">
    <property type="entry name" value="MCPsignal"/>
    <property type="match status" value="1"/>
</dbReference>
<keyword evidence="6 11" id="KW-1133">Transmembrane helix</keyword>
<dbReference type="Gene3D" id="3.30.450.20">
    <property type="entry name" value="PAS domain"/>
    <property type="match status" value="2"/>
</dbReference>
<dbReference type="GO" id="GO:0006935">
    <property type="term" value="P:chemotaxis"/>
    <property type="evidence" value="ECO:0007669"/>
    <property type="project" value="UniProtKB-KW"/>
</dbReference>
<dbReference type="Gene3D" id="1.10.287.950">
    <property type="entry name" value="Methyl-accepting chemotaxis protein"/>
    <property type="match status" value="1"/>
</dbReference>
<dbReference type="SMART" id="SM00283">
    <property type="entry name" value="MA"/>
    <property type="match status" value="1"/>
</dbReference>
<dbReference type="KEGG" id="saca:FFV09_02710"/>
<evidence type="ECO:0000313" key="14">
    <source>
        <dbReference type="EMBL" id="QDH19870.1"/>
    </source>
</evidence>
<dbReference type="InterPro" id="IPR004090">
    <property type="entry name" value="Chemotax_Me-accpt_rcpt"/>
</dbReference>
<evidence type="ECO:0000256" key="6">
    <source>
        <dbReference type="ARBA" id="ARBA00022989"/>
    </source>
</evidence>
<organism evidence="14 15">
    <name type="scientific">Saccharibacillus brassicae</name>
    <dbReference type="NCBI Taxonomy" id="2583377"/>
    <lineage>
        <taxon>Bacteria</taxon>
        <taxon>Bacillati</taxon>
        <taxon>Bacillota</taxon>
        <taxon>Bacilli</taxon>
        <taxon>Bacillales</taxon>
        <taxon>Paenibacillaceae</taxon>
        <taxon>Saccharibacillus</taxon>
    </lineage>
</organism>
<keyword evidence="15" id="KW-1185">Reference proteome</keyword>
<evidence type="ECO:0000256" key="5">
    <source>
        <dbReference type="ARBA" id="ARBA00022692"/>
    </source>
</evidence>
<evidence type="ECO:0000256" key="2">
    <source>
        <dbReference type="ARBA" id="ARBA00022475"/>
    </source>
</evidence>
<dbReference type="OrthoDB" id="243053at2"/>
<dbReference type="EMBL" id="CP041217">
    <property type="protein sequence ID" value="QDH19870.1"/>
    <property type="molecule type" value="Genomic_DNA"/>
</dbReference>
<feature type="domain" description="HAMP" evidence="13">
    <location>
        <begin position="307"/>
        <end position="359"/>
    </location>
</feature>
<dbReference type="InterPro" id="IPR003660">
    <property type="entry name" value="HAMP_dom"/>
</dbReference>
<keyword evidence="7 11" id="KW-0472">Membrane</keyword>
<comment type="similarity">
    <text evidence="9">Belongs to the methyl-accepting chemotaxis (MCP) protein family.</text>
</comment>
<keyword evidence="8 10" id="KW-0807">Transducer</keyword>
<evidence type="ECO:0000256" key="1">
    <source>
        <dbReference type="ARBA" id="ARBA00004651"/>
    </source>
</evidence>
<feature type="transmembrane region" description="Helical" evidence="11">
    <location>
        <begin position="283"/>
        <end position="305"/>
    </location>
</feature>
<keyword evidence="5 11" id="KW-0812">Transmembrane</keyword>
<dbReference type="GO" id="GO:0005886">
    <property type="term" value="C:plasma membrane"/>
    <property type="evidence" value="ECO:0007669"/>
    <property type="project" value="UniProtKB-SubCell"/>
</dbReference>
<dbReference type="CDD" id="cd06225">
    <property type="entry name" value="HAMP"/>
    <property type="match status" value="1"/>
</dbReference>
<sequence>MNLLKSKRFSLSLGSKLLIFFISILVVSLFVSAALSYRSAVTALSRELTTNSTSSVKTMNAIVSRDIQSRIDAVDYLASTLTSTAFASGGFKTGTVNAPLDTYDLTQSDVDLAYAGSATGAYIGSASSYVNLPADYDPRTRDWYTLAMDNPDRAVVTEPYVSASSGKTGITIAKRMSDGSGVVGIDLSIDSLLQTTQAMTIGKEGYAFITTESGTYISHPTYKPGESNDISVRLSEQTAAAGTFSYIFESEPKVLIYEKNELSGWIISGSYYENEVQEAARPIFYLLMTVLAVSLLVGGTIIWLLTRSIARRLQKVARAAEAISAGDLTGTITDSSGDEIGRLAASFRDMNASLGGLVRSINGSVSDVAASSEQLSASAEHTGKATRQITESIEGFAAGSERQSEKVADSSRRLAEVFEWLSELRTGSERLAHASRSSAEMAEEGDLLVDRTLDRMREIDASVREGGEVISGLSAKSQAITGILHTIDEIASQTNLLALNASIEAARAGEAGLGFTVVASEVKKLAQQSADSAKTIEGLIQDIVADIQASLETFVKIRHSVTGGLETAEQTADNLRRLKAASEEVSDDLSGMNTQVGEIAGHAQEVAQAVGAIAQAAQANQAGTHEIAAAAEEQLASMEQIGQSSSSLALLAEQLQGEVERFKID</sequence>
<evidence type="ECO:0000259" key="13">
    <source>
        <dbReference type="PROSITE" id="PS50885"/>
    </source>
</evidence>
<evidence type="ECO:0000256" key="4">
    <source>
        <dbReference type="ARBA" id="ARBA00022500"/>
    </source>
</evidence>
<dbReference type="SUPFAM" id="SSF103190">
    <property type="entry name" value="Sensory domain-like"/>
    <property type="match status" value="1"/>
</dbReference>
<dbReference type="SMART" id="SM00304">
    <property type="entry name" value="HAMP"/>
    <property type="match status" value="1"/>
</dbReference>
<evidence type="ECO:0000256" key="7">
    <source>
        <dbReference type="ARBA" id="ARBA00023136"/>
    </source>
</evidence>
<evidence type="ECO:0000256" key="9">
    <source>
        <dbReference type="ARBA" id="ARBA00029447"/>
    </source>
</evidence>
<dbReference type="Gene3D" id="1.10.8.500">
    <property type="entry name" value="HAMP domain in histidine kinase"/>
    <property type="match status" value="1"/>
</dbReference>
<dbReference type="Proteomes" id="UP000316968">
    <property type="component" value="Chromosome"/>
</dbReference>
<dbReference type="PROSITE" id="PS50111">
    <property type="entry name" value="CHEMOTAXIS_TRANSDUC_2"/>
    <property type="match status" value="1"/>
</dbReference>
<dbReference type="AlphaFoldDB" id="A0A4Y6USY6"/>
<keyword evidence="2" id="KW-1003">Cell membrane</keyword>
<comment type="subcellular location">
    <subcellularLocation>
        <location evidence="1">Cell membrane</location>
        <topology evidence="1">Multi-pass membrane protein</topology>
    </subcellularLocation>
</comment>
<dbReference type="InterPro" id="IPR033479">
    <property type="entry name" value="dCache_1"/>
</dbReference>
<evidence type="ECO:0000256" key="8">
    <source>
        <dbReference type="ARBA" id="ARBA00023224"/>
    </source>
</evidence>
<gene>
    <name evidence="14" type="ORF">FFV09_02710</name>
</gene>
<protein>
    <submittedName>
        <fullName evidence="14">Methyl-accepting chemotaxis protein</fullName>
    </submittedName>
</protein>
<evidence type="ECO:0000313" key="15">
    <source>
        <dbReference type="Proteomes" id="UP000316968"/>
    </source>
</evidence>
<dbReference type="SUPFAM" id="SSF58104">
    <property type="entry name" value="Methyl-accepting chemotaxis protein (MCP) signaling domain"/>
    <property type="match status" value="1"/>
</dbReference>
<proteinExistence type="inferred from homology"/>
<reference evidence="14 15" key="1">
    <citation type="submission" date="2019-06" db="EMBL/GenBank/DDBJ databases">
        <title>Saccharibacillus brassicae sp. nov., an endophytic bacterium isolated from Chinese cabbage seeds (Brassica pekinensis).</title>
        <authorList>
            <person name="Jiang L."/>
            <person name="Lee J."/>
            <person name="Kim S.W."/>
        </authorList>
    </citation>
    <scope>NUCLEOTIDE SEQUENCE [LARGE SCALE GENOMIC DNA]</scope>
    <source>
        <strain evidence="15">KCTC 43072 / ATSA2</strain>
    </source>
</reference>
<dbReference type="RefSeq" id="WP_141446257.1">
    <property type="nucleotide sequence ID" value="NZ_CP041217.1"/>
</dbReference>
<accession>A0A4Y6USY6</accession>